<dbReference type="RefSeq" id="WP_312872543.1">
    <property type="nucleotide sequence ID" value="NZ_CBCSGW010000038.1"/>
</dbReference>
<name>A0ABX2EZU6_9PSEU</name>
<sequence length="221" mass="24056">MDVEPVIFPGATGISGLSVYPWEAEDGRCGGSPHVHLTCTEAYITVSGSGSLQTLTGQGLSEHPLIPGTVVWFGPGTIHRAVNVSSLRVIVVMQNSGLPEAGDAVLTYPPQVLADPVDYHRGRKPRERRDLAVRGFLDLARDPGALAKFYQQAAELVADRLDSWEARWEAGPLESVRQTQRQLNALRAGNVDYLMDSEVRVAEAPAQRAYGMCGMLDVYRL</sequence>
<comment type="caution">
    <text evidence="1">The sequence shown here is derived from an EMBL/GenBank/DDBJ whole genome shotgun (WGS) entry which is preliminary data.</text>
</comment>
<dbReference type="Gene3D" id="2.60.120.10">
    <property type="entry name" value="Jelly Rolls"/>
    <property type="match status" value="1"/>
</dbReference>
<dbReference type="SUPFAM" id="SSF51182">
    <property type="entry name" value="RmlC-like cupins"/>
    <property type="match status" value="1"/>
</dbReference>
<dbReference type="InterPro" id="IPR011051">
    <property type="entry name" value="RmlC_Cupin_sf"/>
</dbReference>
<dbReference type="Proteomes" id="UP000763557">
    <property type="component" value="Unassembled WGS sequence"/>
</dbReference>
<evidence type="ECO:0000313" key="2">
    <source>
        <dbReference type="Proteomes" id="UP000763557"/>
    </source>
</evidence>
<gene>
    <name evidence="1" type="ORF">GC106_16980</name>
</gene>
<dbReference type="EMBL" id="JAAATY010000003">
    <property type="protein sequence ID" value="NRN64492.1"/>
    <property type="molecule type" value="Genomic_DNA"/>
</dbReference>
<dbReference type="InterPro" id="IPR014710">
    <property type="entry name" value="RmlC-like_jellyroll"/>
</dbReference>
<keyword evidence="2" id="KW-1185">Reference proteome</keyword>
<proteinExistence type="predicted"/>
<organism evidence="1 2">
    <name type="scientific">Kibdelosporangium persicum</name>
    <dbReference type="NCBI Taxonomy" id="2698649"/>
    <lineage>
        <taxon>Bacteria</taxon>
        <taxon>Bacillati</taxon>
        <taxon>Actinomycetota</taxon>
        <taxon>Actinomycetes</taxon>
        <taxon>Pseudonocardiales</taxon>
        <taxon>Pseudonocardiaceae</taxon>
        <taxon>Kibdelosporangium</taxon>
    </lineage>
</organism>
<reference evidence="1 2" key="1">
    <citation type="submission" date="2020-01" db="EMBL/GenBank/DDBJ databases">
        <title>Kibdelosporangium persica a novel Actinomycetes from a hot desert in Iran.</title>
        <authorList>
            <person name="Safaei N."/>
            <person name="Zaburannyi N."/>
            <person name="Mueller R."/>
            <person name="Wink J."/>
        </authorList>
    </citation>
    <scope>NUCLEOTIDE SEQUENCE [LARGE SCALE GENOMIC DNA]</scope>
    <source>
        <strain evidence="1 2">4NS15</strain>
    </source>
</reference>
<accession>A0ABX2EZU6</accession>
<evidence type="ECO:0000313" key="1">
    <source>
        <dbReference type="EMBL" id="NRN64492.1"/>
    </source>
</evidence>
<protein>
    <submittedName>
        <fullName evidence="1">Cupin domain-containing protein</fullName>
    </submittedName>
</protein>